<name>A0A1D8PBL3_9FLAO</name>
<dbReference type="AlphaFoldDB" id="A0A1D8PBL3"/>
<dbReference type="KEGG" id="lul:LPB138_00090"/>
<evidence type="ECO:0000313" key="2">
    <source>
        <dbReference type="Proteomes" id="UP000176050"/>
    </source>
</evidence>
<reference evidence="1 2" key="1">
    <citation type="submission" date="2016-10" db="EMBL/GenBank/DDBJ databases">
        <title>Lutibacter sp. LPB0138, isolated from marine gastropod.</title>
        <authorList>
            <person name="Kim E."/>
            <person name="Yi H."/>
        </authorList>
    </citation>
    <scope>NUCLEOTIDE SEQUENCE [LARGE SCALE GENOMIC DNA]</scope>
    <source>
        <strain evidence="1 2">LPB0138</strain>
    </source>
</reference>
<gene>
    <name evidence="1" type="ORF">LPB138_00090</name>
</gene>
<evidence type="ECO:0000313" key="1">
    <source>
        <dbReference type="EMBL" id="AOW21953.1"/>
    </source>
</evidence>
<accession>A0A1D8PBL3</accession>
<dbReference type="Proteomes" id="UP000176050">
    <property type="component" value="Chromosome"/>
</dbReference>
<organism evidence="1 2">
    <name type="scientific">Urechidicola croceus</name>
    <dbReference type="NCBI Taxonomy" id="1850246"/>
    <lineage>
        <taxon>Bacteria</taxon>
        <taxon>Pseudomonadati</taxon>
        <taxon>Bacteroidota</taxon>
        <taxon>Flavobacteriia</taxon>
        <taxon>Flavobacteriales</taxon>
        <taxon>Flavobacteriaceae</taxon>
        <taxon>Urechidicola</taxon>
    </lineage>
</organism>
<evidence type="ECO:0008006" key="3">
    <source>
        <dbReference type="Google" id="ProtNLM"/>
    </source>
</evidence>
<keyword evidence="2" id="KW-1185">Reference proteome</keyword>
<sequence>MDKDEASFNTLAASDSDFPAELGNIDFAKLISGPLNAAVEAQNSASMATVNFIKEVGFDDDNNIRMTDFSYTKTVPNPNLGADPTTLPPGTDVTSPTLSEDVSLEVPFISILNVPSLRIETVDIDINVKLNSVFTKQLKTTIGIDGSLGIKYGPVNFKVSASYRRSSSTGVKVEKQYTMGVKVTATNDEIPAGLEKVLNLLSA</sequence>
<dbReference type="EMBL" id="CP017478">
    <property type="protein sequence ID" value="AOW21953.1"/>
    <property type="molecule type" value="Genomic_DNA"/>
</dbReference>
<proteinExistence type="predicted"/>
<dbReference type="STRING" id="1850246.LPB138_00090"/>
<dbReference type="InterPro" id="IPR024510">
    <property type="entry name" value="DUF2589"/>
</dbReference>
<protein>
    <recommendedName>
        <fullName evidence="3">DUF2589 domain-containing protein</fullName>
    </recommendedName>
</protein>
<dbReference type="Pfam" id="PF11655">
    <property type="entry name" value="DUF2589"/>
    <property type="match status" value="1"/>
</dbReference>